<feature type="non-terminal residue" evidence="1">
    <location>
        <position position="1"/>
    </location>
</feature>
<reference evidence="1" key="1">
    <citation type="submission" date="2021-06" db="EMBL/GenBank/DDBJ databases">
        <authorList>
            <person name="Kallberg Y."/>
            <person name="Tangrot J."/>
            <person name="Rosling A."/>
        </authorList>
    </citation>
    <scope>NUCLEOTIDE SEQUENCE</scope>
    <source>
        <strain evidence="1">AU212A</strain>
    </source>
</reference>
<name>A0ACA9L949_9GLOM</name>
<protein>
    <submittedName>
        <fullName evidence="1">10923_t:CDS:1</fullName>
    </submittedName>
</protein>
<accession>A0ACA9L949</accession>
<dbReference type="EMBL" id="CAJVPM010004307">
    <property type="protein sequence ID" value="CAG8511655.1"/>
    <property type="molecule type" value="Genomic_DNA"/>
</dbReference>
<gene>
    <name evidence="1" type="ORF">SCALOS_LOCUS3684</name>
</gene>
<comment type="caution">
    <text evidence="1">The sequence shown here is derived from an EMBL/GenBank/DDBJ whole genome shotgun (WGS) entry which is preliminary data.</text>
</comment>
<sequence length="47" mass="5547">ENMQIEITKIIDKVEIEITKEEMQIANKLDSQEEAEGIEELETRQKE</sequence>
<proteinExistence type="predicted"/>
<evidence type="ECO:0000313" key="1">
    <source>
        <dbReference type="EMBL" id="CAG8511655.1"/>
    </source>
</evidence>
<keyword evidence="2" id="KW-1185">Reference proteome</keyword>
<dbReference type="Proteomes" id="UP000789860">
    <property type="component" value="Unassembled WGS sequence"/>
</dbReference>
<evidence type="ECO:0000313" key="2">
    <source>
        <dbReference type="Proteomes" id="UP000789860"/>
    </source>
</evidence>
<organism evidence="1 2">
    <name type="scientific">Scutellospora calospora</name>
    <dbReference type="NCBI Taxonomy" id="85575"/>
    <lineage>
        <taxon>Eukaryota</taxon>
        <taxon>Fungi</taxon>
        <taxon>Fungi incertae sedis</taxon>
        <taxon>Mucoromycota</taxon>
        <taxon>Glomeromycotina</taxon>
        <taxon>Glomeromycetes</taxon>
        <taxon>Diversisporales</taxon>
        <taxon>Gigasporaceae</taxon>
        <taxon>Scutellospora</taxon>
    </lineage>
</organism>